<sequence>MLHLTACACLLMRMVDLYYVTPWRTGKDPSVGFEDWWVEVWKPFRTIPLTQARLERQEARMSHKGEKQKNVIEDNNDTTPTDPKPMHQKTSGKPVSLTRMQRADPNPQH</sequence>
<protein>
    <submittedName>
        <fullName evidence="3">Uncharacterized protein</fullName>
    </submittedName>
</protein>
<dbReference type="Proteomes" id="UP000696485">
    <property type="component" value="Unassembled WGS sequence"/>
</dbReference>
<gene>
    <name evidence="3" type="ORF">BG006_010141</name>
</gene>
<name>A0A9P5SFT9_9FUNG</name>
<dbReference type="AlphaFoldDB" id="A0A9P5SFT9"/>
<reference evidence="3" key="1">
    <citation type="journal article" date="2020" name="Fungal Divers.">
        <title>Resolving the Mortierellaceae phylogeny through synthesis of multi-gene phylogenetics and phylogenomics.</title>
        <authorList>
            <person name="Vandepol N."/>
            <person name="Liber J."/>
            <person name="Desiro A."/>
            <person name="Na H."/>
            <person name="Kennedy M."/>
            <person name="Barry K."/>
            <person name="Grigoriev I.V."/>
            <person name="Miller A.N."/>
            <person name="O'Donnell K."/>
            <person name="Stajich J.E."/>
            <person name="Bonito G."/>
        </authorList>
    </citation>
    <scope>NUCLEOTIDE SEQUENCE</scope>
    <source>
        <strain evidence="3">NVP1</strain>
    </source>
</reference>
<evidence type="ECO:0000256" key="2">
    <source>
        <dbReference type="SAM" id="SignalP"/>
    </source>
</evidence>
<evidence type="ECO:0000313" key="3">
    <source>
        <dbReference type="EMBL" id="KAF9326426.1"/>
    </source>
</evidence>
<evidence type="ECO:0000256" key="1">
    <source>
        <dbReference type="SAM" id="MobiDB-lite"/>
    </source>
</evidence>
<comment type="caution">
    <text evidence="3">The sequence shown here is derived from an EMBL/GenBank/DDBJ whole genome shotgun (WGS) entry which is preliminary data.</text>
</comment>
<dbReference type="EMBL" id="JAAAUY010000784">
    <property type="protein sequence ID" value="KAF9326426.1"/>
    <property type="molecule type" value="Genomic_DNA"/>
</dbReference>
<feature type="region of interest" description="Disordered" evidence="1">
    <location>
        <begin position="56"/>
        <end position="109"/>
    </location>
</feature>
<proteinExistence type="predicted"/>
<keyword evidence="4" id="KW-1185">Reference proteome</keyword>
<feature type="chain" id="PRO_5040127277" evidence="2">
    <location>
        <begin position="18"/>
        <end position="109"/>
    </location>
</feature>
<organism evidence="3 4">
    <name type="scientific">Podila minutissima</name>
    <dbReference type="NCBI Taxonomy" id="64525"/>
    <lineage>
        <taxon>Eukaryota</taxon>
        <taxon>Fungi</taxon>
        <taxon>Fungi incertae sedis</taxon>
        <taxon>Mucoromycota</taxon>
        <taxon>Mortierellomycotina</taxon>
        <taxon>Mortierellomycetes</taxon>
        <taxon>Mortierellales</taxon>
        <taxon>Mortierellaceae</taxon>
        <taxon>Podila</taxon>
    </lineage>
</organism>
<feature type="signal peptide" evidence="2">
    <location>
        <begin position="1"/>
        <end position="17"/>
    </location>
</feature>
<feature type="compositionally biased region" description="Basic and acidic residues" evidence="1">
    <location>
        <begin position="56"/>
        <end position="72"/>
    </location>
</feature>
<evidence type="ECO:0000313" key="4">
    <source>
        <dbReference type="Proteomes" id="UP000696485"/>
    </source>
</evidence>
<accession>A0A9P5SFT9</accession>
<keyword evidence="2" id="KW-0732">Signal</keyword>